<evidence type="ECO:0000259" key="3">
    <source>
        <dbReference type="PROSITE" id="PS51388"/>
    </source>
</evidence>
<feature type="domain" description="GED" evidence="3">
    <location>
        <begin position="656"/>
        <end position="744"/>
    </location>
</feature>
<proteinExistence type="predicted"/>
<dbReference type="CDD" id="cd08771">
    <property type="entry name" value="DLP_1"/>
    <property type="match status" value="1"/>
</dbReference>
<evidence type="ECO:0000256" key="2">
    <source>
        <dbReference type="ARBA" id="ARBA00023134"/>
    </source>
</evidence>
<dbReference type="InterPro" id="IPR022812">
    <property type="entry name" value="Dynamin"/>
</dbReference>
<dbReference type="GO" id="GO:0005737">
    <property type="term" value="C:cytoplasm"/>
    <property type="evidence" value="ECO:0007669"/>
    <property type="project" value="TreeGrafter"/>
</dbReference>
<dbReference type="GO" id="GO:0005525">
    <property type="term" value="F:GTP binding"/>
    <property type="evidence" value="ECO:0007669"/>
    <property type="project" value="InterPro"/>
</dbReference>
<dbReference type="GO" id="GO:0008017">
    <property type="term" value="F:microtubule binding"/>
    <property type="evidence" value="ECO:0007669"/>
    <property type="project" value="TreeGrafter"/>
</dbReference>
<feature type="domain" description="Dynamin-type G" evidence="4">
    <location>
        <begin position="29"/>
        <end position="311"/>
    </location>
</feature>
<dbReference type="Gene3D" id="3.40.50.300">
    <property type="entry name" value="P-loop containing nucleotide triphosphate hydrolases"/>
    <property type="match status" value="1"/>
</dbReference>
<dbReference type="InterPro" id="IPR030381">
    <property type="entry name" value="G_DYNAMIN_dom"/>
</dbReference>
<dbReference type="PROSITE" id="PS51718">
    <property type="entry name" value="G_DYNAMIN_2"/>
    <property type="match status" value="1"/>
</dbReference>
<dbReference type="InterPro" id="IPR000375">
    <property type="entry name" value="Dynamin_stalk"/>
</dbReference>
<dbReference type="PANTHER" id="PTHR11566:SF21">
    <property type="entry name" value="DYNAMIN RELATED PROTEIN 1, ISOFORM A"/>
    <property type="match status" value="1"/>
</dbReference>
<dbReference type="PROSITE" id="PS51388">
    <property type="entry name" value="GED"/>
    <property type="match status" value="1"/>
</dbReference>
<dbReference type="OrthoDB" id="5061070at2759"/>
<comment type="caution">
    <text evidence="5">The sequence shown here is derived from an EMBL/GenBank/DDBJ whole genome shotgun (WGS) entry which is preliminary data.</text>
</comment>
<evidence type="ECO:0000313" key="5">
    <source>
        <dbReference type="EMBL" id="OWZ20668.1"/>
    </source>
</evidence>
<dbReference type="PRINTS" id="PR00195">
    <property type="entry name" value="DYNAMIN"/>
</dbReference>
<dbReference type="AlphaFoldDB" id="A0A225WUB7"/>
<dbReference type="GO" id="GO:0003924">
    <property type="term" value="F:GTPase activity"/>
    <property type="evidence" value="ECO:0007669"/>
    <property type="project" value="InterPro"/>
</dbReference>
<dbReference type="GO" id="GO:0016020">
    <property type="term" value="C:membrane"/>
    <property type="evidence" value="ECO:0007669"/>
    <property type="project" value="TreeGrafter"/>
</dbReference>
<accession>A0A225WUB7</accession>
<protein>
    <submittedName>
        <fullName evidence="5">GTP-binding protein</fullName>
    </submittedName>
</protein>
<dbReference type="Pfam" id="PF00350">
    <property type="entry name" value="Dynamin_N"/>
    <property type="match status" value="1"/>
</dbReference>
<dbReference type="InterPro" id="IPR020850">
    <property type="entry name" value="GED_dom"/>
</dbReference>
<name>A0A225WUB7_9STRA</name>
<dbReference type="InterPro" id="IPR003130">
    <property type="entry name" value="GED"/>
</dbReference>
<dbReference type="Pfam" id="PF02212">
    <property type="entry name" value="GED"/>
    <property type="match status" value="1"/>
</dbReference>
<dbReference type="InterPro" id="IPR001401">
    <property type="entry name" value="Dynamin_GTPase"/>
</dbReference>
<dbReference type="STRING" id="4795.A0A225WUB7"/>
<evidence type="ECO:0000259" key="4">
    <source>
        <dbReference type="PROSITE" id="PS51718"/>
    </source>
</evidence>
<dbReference type="InterPro" id="IPR027417">
    <property type="entry name" value="P-loop_NTPase"/>
</dbReference>
<dbReference type="Gene3D" id="1.20.120.1240">
    <property type="entry name" value="Dynamin, middle domain"/>
    <property type="match status" value="1"/>
</dbReference>
<keyword evidence="2" id="KW-0342">GTP-binding</keyword>
<evidence type="ECO:0000313" key="6">
    <source>
        <dbReference type="Proteomes" id="UP000198211"/>
    </source>
</evidence>
<dbReference type="SMART" id="SM00053">
    <property type="entry name" value="DYNc"/>
    <property type="match status" value="1"/>
</dbReference>
<keyword evidence="1" id="KW-0547">Nucleotide-binding</keyword>
<dbReference type="SUPFAM" id="SSF52540">
    <property type="entry name" value="P-loop containing nucleoside triphosphate hydrolases"/>
    <property type="match status" value="1"/>
</dbReference>
<dbReference type="GO" id="GO:0005874">
    <property type="term" value="C:microtubule"/>
    <property type="evidence" value="ECO:0007669"/>
    <property type="project" value="TreeGrafter"/>
</dbReference>
<dbReference type="Pfam" id="PF01031">
    <property type="entry name" value="Dynamin_M"/>
    <property type="match status" value="2"/>
</dbReference>
<dbReference type="InterPro" id="IPR045063">
    <property type="entry name" value="Dynamin_N"/>
</dbReference>
<sequence>MCGLLDQVRTSEEERKLVDELRAIGLDKYIELPQIAVMGDTSSGKSSLLSALSGVSFPSSDQLTTRCPTQLILTSADTFRGTVRLVRFQSADAAVNDEGEEKEELKRLEDVPDAITKLTQKLIDEGQYISDDQIVIEMSGPNLPNLTLTDLPGLVRTVGDHEDQSIIPRVREMVNRYMQQERTVIIAVVPANVDMHNTEILQAAQEADPNGTRTIAVVTKVDLVDAGAESAVHELLLNRKKHMHLGYHAVKCRSQRELTKGTSIEKGIANEMTFFGQHEYWKRLPAKLWGVPRLTERLVSILHDNIRHSLPKVITEINSRIAGTQQLLSSLGVPPPNTSSAKRQQFGKWVNQFLRLMEAAMSGQYEMFSSVLDTPSTCTNSWMSESRLRTVLRQKDLIFRANIEATTANDFTGFGDSLSLKSFAQDKRKHVETGAAVGDRIDVRIGSQETMVCKVMKTHGTDVLCEELPQKWLDASRWSPAADTQDDESMDLKKFIQANRGDELAIFPSYRIFCNCVKRSVTKWEQHAMELLEHYYTQTKSVSYHLISTLLSDSGNMRVEHFLKGTTDQVLGELERTAERELKFLLEHEARPYTQDQRLYDELDSLRQRALKDRLKAALHPENYNRDYQYYLSDITKKLGEISVGPFAMSSEDRETLEMEIALRAYLKIASHRFIDEVPMKLNGLLLDSFLREMESELLRASTDEKVAELLQESNDKALRRQQFQDELKMFEKGKQIIEKNMYW</sequence>
<reference evidence="6" key="1">
    <citation type="submission" date="2017-03" db="EMBL/GenBank/DDBJ databases">
        <title>Phytopthora megakarya and P. palmivora, two closely related causual agents of cacao black pod achieved similar genome size and gene model numbers by different mechanisms.</title>
        <authorList>
            <person name="Ali S."/>
            <person name="Shao J."/>
            <person name="Larry D.J."/>
            <person name="Kronmiller B."/>
            <person name="Shen D."/>
            <person name="Strem M.D."/>
            <person name="Melnick R.L."/>
            <person name="Guiltinan M.J."/>
            <person name="Tyler B.M."/>
            <person name="Meinhardt L.W."/>
            <person name="Bailey B.A."/>
        </authorList>
    </citation>
    <scope>NUCLEOTIDE SEQUENCE [LARGE SCALE GENOMIC DNA]</scope>
    <source>
        <strain evidence="6">zdho120</strain>
    </source>
</reference>
<dbReference type="PANTHER" id="PTHR11566">
    <property type="entry name" value="DYNAMIN"/>
    <property type="match status" value="1"/>
</dbReference>
<organism evidence="5 6">
    <name type="scientific">Phytophthora megakarya</name>
    <dbReference type="NCBI Taxonomy" id="4795"/>
    <lineage>
        <taxon>Eukaryota</taxon>
        <taxon>Sar</taxon>
        <taxon>Stramenopiles</taxon>
        <taxon>Oomycota</taxon>
        <taxon>Peronosporomycetes</taxon>
        <taxon>Peronosporales</taxon>
        <taxon>Peronosporaceae</taxon>
        <taxon>Phytophthora</taxon>
    </lineage>
</organism>
<dbReference type="Proteomes" id="UP000198211">
    <property type="component" value="Unassembled WGS sequence"/>
</dbReference>
<keyword evidence="6" id="KW-1185">Reference proteome</keyword>
<gene>
    <name evidence="5" type="ORF">PHMEG_0004896</name>
</gene>
<dbReference type="EMBL" id="NBNE01000301">
    <property type="protein sequence ID" value="OWZ20668.1"/>
    <property type="molecule type" value="Genomic_DNA"/>
</dbReference>
<evidence type="ECO:0000256" key="1">
    <source>
        <dbReference type="ARBA" id="ARBA00022741"/>
    </source>
</evidence>